<dbReference type="CDD" id="cd00085">
    <property type="entry name" value="HNHc"/>
    <property type="match status" value="1"/>
</dbReference>
<reference evidence="2 3" key="1">
    <citation type="submission" date="2021-06" db="EMBL/GenBank/DDBJ databases">
        <title>Gemonas diversity in paddy soil.</title>
        <authorList>
            <person name="Liu G."/>
        </authorList>
    </citation>
    <scope>NUCLEOTIDE SEQUENCE [LARGE SCALE GENOMIC DNA]</scope>
    <source>
        <strain evidence="2 3">RG2</strain>
    </source>
</reference>
<dbReference type="EMBL" id="CP077683">
    <property type="protein sequence ID" value="QXE92791.1"/>
    <property type="molecule type" value="Genomic_DNA"/>
</dbReference>
<evidence type="ECO:0000313" key="3">
    <source>
        <dbReference type="Proteomes" id="UP000683559"/>
    </source>
</evidence>
<dbReference type="Pfam" id="PF01844">
    <property type="entry name" value="HNH"/>
    <property type="match status" value="1"/>
</dbReference>
<protein>
    <submittedName>
        <fullName evidence="2">HNH endonuclease</fullName>
    </submittedName>
</protein>
<feature type="domain" description="HNH nuclease" evidence="1">
    <location>
        <begin position="22"/>
        <end position="78"/>
    </location>
</feature>
<dbReference type="RefSeq" id="WP_217289336.1">
    <property type="nucleotide sequence ID" value="NZ_CP077683.1"/>
</dbReference>
<dbReference type="Proteomes" id="UP000683559">
    <property type="component" value="Chromosome"/>
</dbReference>
<evidence type="ECO:0000313" key="2">
    <source>
        <dbReference type="EMBL" id="QXE92791.1"/>
    </source>
</evidence>
<dbReference type="InterPro" id="IPR003615">
    <property type="entry name" value="HNH_nuc"/>
</dbReference>
<name>A0ABX8LPA1_9BACT</name>
<keyword evidence="2" id="KW-0255">Endonuclease</keyword>
<gene>
    <name evidence="2" type="ORF">KP001_09840</name>
</gene>
<keyword evidence="2" id="KW-0540">Nuclease</keyword>
<dbReference type="SMART" id="SM00507">
    <property type="entry name" value="HNHc"/>
    <property type="match status" value="1"/>
</dbReference>
<evidence type="ECO:0000259" key="1">
    <source>
        <dbReference type="SMART" id="SM00507"/>
    </source>
</evidence>
<sequence length="139" mass="15750">MDTRRDHVITGLVETGKWCVENARLSERAGHKCEYCGLDFLASPENYKQWQRDHIVPESKGGDSSFENLAVACKTCNVDFKNRWNPRDIAGEVATRSELIDAVKVYISQRKEKTQQEIETMKSIINCDQKAGNGAKGER</sequence>
<dbReference type="InterPro" id="IPR052892">
    <property type="entry name" value="NA-targeting_endonuclease"/>
</dbReference>
<dbReference type="InterPro" id="IPR002711">
    <property type="entry name" value="HNH"/>
</dbReference>
<proteinExistence type="predicted"/>
<dbReference type="PANTHER" id="PTHR33877">
    <property type="entry name" value="SLL1193 PROTEIN"/>
    <property type="match status" value="1"/>
</dbReference>
<accession>A0ABX8LPA1</accession>
<dbReference type="GO" id="GO:0004519">
    <property type="term" value="F:endonuclease activity"/>
    <property type="evidence" value="ECO:0007669"/>
    <property type="project" value="UniProtKB-KW"/>
</dbReference>
<keyword evidence="3" id="KW-1185">Reference proteome</keyword>
<organism evidence="2 3">
    <name type="scientific">Geomonas subterranea</name>
    <dbReference type="NCBI Taxonomy" id="2847989"/>
    <lineage>
        <taxon>Bacteria</taxon>
        <taxon>Pseudomonadati</taxon>
        <taxon>Thermodesulfobacteriota</taxon>
        <taxon>Desulfuromonadia</taxon>
        <taxon>Geobacterales</taxon>
        <taxon>Geobacteraceae</taxon>
        <taxon>Geomonas</taxon>
    </lineage>
</organism>
<keyword evidence="2" id="KW-0378">Hydrolase</keyword>
<dbReference type="PANTHER" id="PTHR33877:SF1">
    <property type="entry name" value="TYPE IV METHYL-DIRECTED RESTRICTION ENZYME ECOKMCRA"/>
    <property type="match status" value="1"/>
</dbReference>